<dbReference type="PROSITE" id="PS00903">
    <property type="entry name" value="CYT_DCMP_DEAMINASES_1"/>
    <property type="match status" value="1"/>
</dbReference>
<comment type="similarity">
    <text evidence="4 12">In the N-terminal section; belongs to the cytidine and deoxycytidylate deaminase family.</text>
</comment>
<dbReference type="SUPFAM" id="SSF53597">
    <property type="entry name" value="Dihydrofolate reductase-like"/>
    <property type="match status" value="1"/>
</dbReference>
<dbReference type="GO" id="GO:0008703">
    <property type="term" value="F:5-amino-6-(5-phosphoribosylamino)uracil reductase activity"/>
    <property type="evidence" value="ECO:0007669"/>
    <property type="project" value="UniProtKB-EC"/>
</dbReference>
<comment type="caution">
    <text evidence="18">The sequence shown here is derived from an EMBL/GenBank/DDBJ whole genome shotgun (WGS) entry which is preliminary data.</text>
</comment>
<evidence type="ECO:0000256" key="5">
    <source>
        <dbReference type="ARBA" id="ARBA00007417"/>
    </source>
</evidence>
<evidence type="ECO:0000313" key="19">
    <source>
        <dbReference type="Proteomes" id="UP001155840"/>
    </source>
</evidence>
<comment type="pathway">
    <text evidence="2 12">Cofactor biosynthesis; riboflavin biosynthesis; 5-amino-6-(D-ribitylamino)uracil from GTP: step 2/4.</text>
</comment>
<evidence type="ECO:0000256" key="16">
    <source>
        <dbReference type="SAM" id="MobiDB-lite"/>
    </source>
</evidence>
<reference evidence="18" key="1">
    <citation type="submission" date="2020-03" db="EMBL/GenBank/DDBJ databases">
        <title>Ferranicluibacter endophyticum gen. nov., sp. nov., a new genus isolated from Rubus ulmifolius Schott. stem.</title>
        <authorList>
            <person name="Roca-Couso R."/>
            <person name="Flores-Felix J.D."/>
            <person name="Igual J.M."/>
            <person name="Rivas R."/>
        </authorList>
    </citation>
    <scope>NUCLEOTIDE SEQUENCE</scope>
    <source>
        <strain evidence="18">CRRU44</strain>
    </source>
</reference>
<feature type="binding site" evidence="14">
    <location>
        <position position="245"/>
    </location>
    <ligand>
        <name>substrate</name>
    </ligand>
</feature>
<dbReference type="CDD" id="cd01284">
    <property type="entry name" value="Riboflavin_deaminase-reductase"/>
    <property type="match status" value="1"/>
</dbReference>
<evidence type="ECO:0000256" key="11">
    <source>
        <dbReference type="ARBA" id="ARBA00023268"/>
    </source>
</evidence>
<name>A0AA43ZEK9_9HYPH</name>
<dbReference type="InterPro" id="IPR004794">
    <property type="entry name" value="Eubact_RibD"/>
</dbReference>
<keyword evidence="19" id="KW-1185">Reference proteome</keyword>
<dbReference type="EC" id="3.5.4.26" evidence="12"/>
<comment type="catalytic activity">
    <reaction evidence="12">
        <text>5-amino-6-(5-phospho-D-ribitylamino)uracil + NADP(+) = 5-amino-6-(5-phospho-D-ribosylamino)uracil + NADPH + H(+)</text>
        <dbReference type="Rhea" id="RHEA:17845"/>
        <dbReference type="ChEBI" id="CHEBI:15378"/>
        <dbReference type="ChEBI" id="CHEBI:57783"/>
        <dbReference type="ChEBI" id="CHEBI:58349"/>
        <dbReference type="ChEBI" id="CHEBI:58421"/>
        <dbReference type="ChEBI" id="CHEBI:58453"/>
        <dbReference type="EC" id="1.1.1.193"/>
    </reaction>
</comment>
<dbReference type="PANTHER" id="PTHR38011:SF7">
    <property type="entry name" value="2,5-DIAMINO-6-RIBOSYLAMINO-4(3H)-PYRIMIDINONE 5'-PHOSPHATE REDUCTASE"/>
    <property type="match status" value="1"/>
</dbReference>
<comment type="catalytic activity">
    <reaction evidence="12">
        <text>2,5-diamino-6-hydroxy-4-(5-phosphoribosylamino)-pyrimidine + H2O + H(+) = 5-amino-6-(5-phospho-D-ribosylamino)uracil + NH4(+)</text>
        <dbReference type="Rhea" id="RHEA:21868"/>
        <dbReference type="ChEBI" id="CHEBI:15377"/>
        <dbReference type="ChEBI" id="CHEBI:15378"/>
        <dbReference type="ChEBI" id="CHEBI:28938"/>
        <dbReference type="ChEBI" id="CHEBI:58453"/>
        <dbReference type="ChEBI" id="CHEBI:58614"/>
        <dbReference type="EC" id="3.5.4.26"/>
    </reaction>
</comment>
<evidence type="ECO:0000256" key="8">
    <source>
        <dbReference type="ARBA" id="ARBA00022833"/>
    </source>
</evidence>
<dbReference type="Proteomes" id="UP001155840">
    <property type="component" value="Unassembled WGS sequence"/>
</dbReference>
<feature type="binding site" evidence="14">
    <location>
        <position position="242"/>
    </location>
    <ligand>
        <name>substrate</name>
    </ligand>
</feature>
<evidence type="ECO:0000256" key="13">
    <source>
        <dbReference type="PIRSR" id="PIRSR006769-1"/>
    </source>
</evidence>
<evidence type="ECO:0000256" key="15">
    <source>
        <dbReference type="PIRSR" id="PIRSR006769-3"/>
    </source>
</evidence>
<dbReference type="AlphaFoldDB" id="A0AA43ZEK9"/>
<dbReference type="InterPro" id="IPR050765">
    <property type="entry name" value="Riboflavin_Biosynth_HTPR"/>
</dbReference>
<evidence type="ECO:0000256" key="12">
    <source>
        <dbReference type="PIRNR" id="PIRNR006769"/>
    </source>
</evidence>
<evidence type="ECO:0000256" key="7">
    <source>
        <dbReference type="ARBA" id="ARBA00022723"/>
    </source>
</evidence>
<feature type="binding site" evidence="14">
    <location>
        <position position="238"/>
    </location>
    <ligand>
        <name>NADP(+)</name>
        <dbReference type="ChEBI" id="CHEBI:58349"/>
    </ligand>
</feature>
<evidence type="ECO:0000256" key="6">
    <source>
        <dbReference type="ARBA" id="ARBA00022619"/>
    </source>
</evidence>
<feature type="binding site" evidence="14">
    <location>
        <position position="188"/>
    </location>
    <ligand>
        <name>NADP(+)</name>
        <dbReference type="ChEBI" id="CHEBI:58349"/>
    </ligand>
</feature>
<dbReference type="InterPro" id="IPR016192">
    <property type="entry name" value="APOBEC/CMP_deaminase_Zn-bd"/>
</dbReference>
<evidence type="ECO:0000259" key="17">
    <source>
        <dbReference type="PROSITE" id="PS51747"/>
    </source>
</evidence>
<evidence type="ECO:0000256" key="10">
    <source>
        <dbReference type="ARBA" id="ARBA00023002"/>
    </source>
</evidence>
<keyword evidence="6 12" id="KW-0686">Riboflavin biosynthesis</keyword>
<dbReference type="SUPFAM" id="SSF53927">
    <property type="entry name" value="Cytidine deaminase-like"/>
    <property type="match status" value="1"/>
</dbReference>
<feature type="active site" description="Proton donor" evidence="13">
    <location>
        <position position="86"/>
    </location>
</feature>
<keyword evidence="8 12" id="KW-0862">Zinc</keyword>
<dbReference type="Pfam" id="PF00383">
    <property type="entry name" value="dCMP_cyt_deam_1"/>
    <property type="match status" value="1"/>
</dbReference>
<accession>A0AA43ZEK9</accession>
<keyword evidence="7 12" id="KW-0479">Metal-binding</keyword>
<keyword evidence="12 18" id="KW-0378">Hydrolase</keyword>
<feature type="binding site" evidence="15">
    <location>
        <position position="84"/>
    </location>
    <ligand>
        <name>Zn(2+)</name>
        <dbReference type="ChEBI" id="CHEBI:29105"/>
        <note>catalytic</note>
    </ligand>
</feature>
<dbReference type="GO" id="GO:0009231">
    <property type="term" value="P:riboflavin biosynthetic process"/>
    <property type="evidence" value="ECO:0007669"/>
    <property type="project" value="UniProtKB-KW"/>
</dbReference>
<evidence type="ECO:0000313" key="18">
    <source>
        <dbReference type="EMBL" id="NHT75061.1"/>
    </source>
</evidence>
<dbReference type="InterPro" id="IPR024072">
    <property type="entry name" value="DHFR-like_dom_sf"/>
</dbReference>
<comment type="pathway">
    <text evidence="3 12">Cofactor biosynthesis; riboflavin biosynthesis; 5-amino-6-(D-ribitylamino)uracil from GTP: step 3/4.</text>
</comment>
<gene>
    <name evidence="18" type="primary">ribD</name>
    <name evidence="18" type="ORF">G8E10_04730</name>
</gene>
<feature type="binding site" evidence="15">
    <location>
        <position position="109"/>
    </location>
    <ligand>
        <name>Zn(2+)</name>
        <dbReference type="ChEBI" id="CHEBI:29105"/>
        <note>catalytic</note>
    </ligand>
</feature>
<feature type="binding site" evidence="14">
    <location>
        <position position="234"/>
    </location>
    <ligand>
        <name>NADP(+)</name>
        <dbReference type="ChEBI" id="CHEBI:58349"/>
    </ligand>
</feature>
<comment type="cofactor">
    <cofactor evidence="12 15">
        <name>Zn(2+)</name>
        <dbReference type="ChEBI" id="CHEBI:29105"/>
    </cofactor>
    <text evidence="12 15">Binds 1 zinc ion.</text>
</comment>
<evidence type="ECO:0000256" key="3">
    <source>
        <dbReference type="ARBA" id="ARBA00004910"/>
    </source>
</evidence>
<feature type="binding site" evidence="14">
    <location>
        <position position="339"/>
    </location>
    <ligand>
        <name>substrate</name>
    </ligand>
</feature>
<feature type="binding site" evidence="14">
    <location>
        <position position="222"/>
    </location>
    <ligand>
        <name>substrate</name>
    </ligand>
</feature>
<dbReference type="NCBIfam" id="TIGR00326">
    <property type="entry name" value="eubact_ribD"/>
    <property type="match status" value="1"/>
</dbReference>
<evidence type="ECO:0000256" key="1">
    <source>
        <dbReference type="ARBA" id="ARBA00002151"/>
    </source>
</evidence>
<feature type="binding site" evidence="14">
    <location>
        <begin position="341"/>
        <end position="347"/>
    </location>
    <ligand>
        <name>NADP(+)</name>
        <dbReference type="ChEBI" id="CHEBI:58349"/>
    </ligand>
</feature>
<dbReference type="EMBL" id="JAANCM010000002">
    <property type="protein sequence ID" value="NHT75061.1"/>
    <property type="molecule type" value="Genomic_DNA"/>
</dbReference>
<keyword evidence="11" id="KW-0511">Multifunctional enzyme</keyword>
<feature type="binding site" evidence="15">
    <location>
        <position position="118"/>
    </location>
    <ligand>
        <name>Zn(2+)</name>
        <dbReference type="ChEBI" id="CHEBI:29105"/>
        <note>catalytic</note>
    </ligand>
</feature>
<comment type="similarity">
    <text evidence="5 12">In the C-terminal section; belongs to the HTP reductase family.</text>
</comment>
<dbReference type="Gene3D" id="3.40.140.10">
    <property type="entry name" value="Cytidine Deaminase, domain 2"/>
    <property type="match status" value="1"/>
</dbReference>
<dbReference type="GO" id="GO:0008270">
    <property type="term" value="F:zinc ion binding"/>
    <property type="evidence" value="ECO:0007669"/>
    <property type="project" value="InterPro"/>
</dbReference>
<dbReference type="InterPro" id="IPR002125">
    <property type="entry name" value="CMP_dCMP_dom"/>
</dbReference>
<dbReference type="PANTHER" id="PTHR38011">
    <property type="entry name" value="DIHYDROFOLATE REDUCTASE FAMILY PROTEIN (AFU_ORTHOLOGUE AFUA_8G06820)"/>
    <property type="match status" value="1"/>
</dbReference>
<dbReference type="EC" id="1.1.1.193" evidence="12"/>
<evidence type="ECO:0000256" key="9">
    <source>
        <dbReference type="ARBA" id="ARBA00022857"/>
    </source>
</evidence>
<feature type="region of interest" description="Disordered" evidence="16">
    <location>
        <begin position="1"/>
        <end position="24"/>
    </location>
</feature>
<feature type="domain" description="CMP/dCMP-type deaminase" evidence="17">
    <location>
        <begin position="31"/>
        <end position="157"/>
    </location>
</feature>
<dbReference type="InterPro" id="IPR002734">
    <property type="entry name" value="RibDG_C"/>
</dbReference>
<keyword evidence="9 12" id="KW-0521">NADP</keyword>
<protein>
    <recommendedName>
        <fullName evidence="12">Riboflavin biosynthesis protein RibD</fullName>
    </recommendedName>
    <domain>
        <recommendedName>
            <fullName evidence="12">Diaminohydroxyphosphoribosylaminopyrimidine deaminase</fullName>
            <shortName evidence="12">DRAP deaminase</shortName>
            <ecNumber evidence="12">3.5.4.26</ecNumber>
        </recommendedName>
        <alternativeName>
            <fullName evidence="12">Riboflavin-specific deaminase</fullName>
        </alternativeName>
    </domain>
    <domain>
        <recommendedName>
            <fullName evidence="12">5-amino-6-(5-phosphoribosylamino)uracil reductase</fullName>
            <ecNumber evidence="12">1.1.1.193</ecNumber>
        </recommendedName>
        <alternativeName>
            <fullName evidence="12">HTP reductase</fullName>
        </alternativeName>
    </domain>
</protein>
<dbReference type="Gene3D" id="3.40.430.10">
    <property type="entry name" value="Dihydrofolate Reductase, subunit A"/>
    <property type="match status" value="1"/>
</dbReference>
<organism evidence="18 19">
    <name type="scientific">Ferranicluibacter rubi</name>
    <dbReference type="NCBI Taxonomy" id="2715133"/>
    <lineage>
        <taxon>Bacteria</taxon>
        <taxon>Pseudomonadati</taxon>
        <taxon>Pseudomonadota</taxon>
        <taxon>Alphaproteobacteria</taxon>
        <taxon>Hyphomicrobiales</taxon>
        <taxon>Rhizobiaceae</taxon>
        <taxon>Ferranicluibacter</taxon>
    </lineage>
</organism>
<evidence type="ECO:0000256" key="2">
    <source>
        <dbReference type="ARBA" id="ARBA00004882"/>
    </source>
</evidence>
<proteinExistence type="inferred from homology"/>
<comment type="function">
    <text evidence="1 12">Converts 2,5-diamino-6-(ribosylamino)-4(3h)-pyrimidinone 5'-phosphate into 5-amino-6-(ribosylamino)-2,4(1h,3h)-pyrimidinedione 5'-phosphate.</text>
</comment>
<evidence type="ECO:0000256" key="4">
    <source>
        <dbReference type="ARBA" id="ARBA00005259"/>
    </source>
</evidence>
<dbReference type="PIRSF" id="PIRSF006769">
    <property type="entry name" value="RibD"/>
    <property type="match status" value="1"/>
</dbReference>
<dbReference type="GO" id="GO:0008835">
    <property type="term" value="F:diaminohydroxyphosphoribosylaminopyrimidine deaminase activity"/>
    <property type="evidence" value="ECO:0007669"/>
    <property type="project" value="UniProtKB-EC"/>
</dbReference>
<keyword evidence="10 12" id="KW-0560">Oxidoreductase</keyword>
<dbReference type="InterPro" id="IPR016193">
    <property type="entry name" value="Cytidine_deaminase-like"/>
</dbReference>
<dbReference type="PROSITE" id="PS51747">
    <property type="entry name" value="CYT_DCMP_DEAMINASES_2"/>
    <property type="match status" value="1"/>
</dbReference>
<evidence type="ECO:0000256" key="14">
    <source>
        <dbReference type="PIRSR" id="PIRSR006769-2"/>
    </source>
</evidence>
<dbReference type="Pfam" id="PF01872">
    <property type="entry name" value="RibD_C"/>
    <property type="match status" value="1"/>
</dbReference>
<sequence>MTPSDDTHADPAAAHARGSSGVETGLASGAEADARLMAEAIAVGAGHLGLTASNPSVGCLIVRDDGAGPRIIAAAVTAPGGRPHAETQALAQAGEAARGATAYVTLEPCSHHGHTAPCAEALIRAGIARVVISVVDPDTRVSGRGIAMLREAGISVETGVLEARGERALEAYLTRKRLGRPHVTLKLALSRDGMIGSRALAVGQGQVAITGPESWDHVQHLRVRSDAILVGIGTVVADDPELTVRLPGLEDRSPVRIVLDGNLRLSPDSKLARTAARVPVIAVAGVLSPDDGDVDPHGRQARADALSALGVEVLEWDPRRLDLLLPALASRGLSSLLVEGGARTATSFLDAGMVDRLLLFTGSPTIGAQGIASPVRSGLVPAPFMHTSGEAFGPDHLDIYERTP</sequence>